<dbReference type="InterPro" id="IPR044922">
    <property type="entry name" value="DUF2063_N_sf"/>
</dbReference>
<dbReference type="AlphaFoldDB" id="A0A0B6S151"/>
<organism evidence="2 3">
    <name type="scientific">Burkholderia plantarii</name>
    <dbReference type="NCBI Taxonomy" id="41899"/>
    <lineage>
        <taxon>Bacteria</taxon>
        <taxon>Pseudomonadati</taxon>
        <taxon>Pseudomonadota</taxon>
        <taxon>Betaproteobacteria</taxon>
        <taxon>Burkholderiales</taxon>
        <taxon>Burkholderiaceae</taxon>
        <taxon>Burkholderia</taxon>
    </lineage>
</organism>
<dbReference type="Pfam" id="PF09836">
    <property type="entry name" value="DUF2063"/>
    <property type="match status" value="1"/>
</dbReference>
<protein>
    <recommendedName>
        <fullName evidence="1">Putative DNA-binding domain-containing protein</fullName>
    </recommendedName>
</protein>
<dbReference type="InterPro" id="IPR018640">
    <property type="entry name" value="DUF2063"/>
</dbReference>
<keyword evidence="3" id="KW-1185">Reference proteome</keyword>
<dbReference type="Proteomes" id="UP000031838">
    <property type="component" value="Chromosome 1"/>
</dbReference>
<gene>
    <name evidence="2" type="ORF">BGL_1c14400</name>
</gene>
<feature type="domain" description="Putative DNA-binding" evidence="1">
    <location>
        <begin position="12"/>
        <end position="101"/>
    </location>
</feature>
<accession>A0A0B6S151</accession>
<dbReference type="HOGENOM" id="CLU_086594_0_1_4"/>
<dbReference type="EMBL" id="CP002580">
    <property type="protein sequence ID" value="AJK45956.1"/>
    <property type="molecule type" value="Genomic_DNA"/>
</dbReference>
<reference evidence="3" key="1">
    <citation type="submission" date="2011-03" db="EMBL/GenBank/DDBJ databases">
        <authorList>
            <person name="Voget S."/>
            <person name="Streit W.R."/>
            <person name="Jaeger K.E."/>
            <person name="Daniel R."/>
        </authorList>
    </citation>
    <scope>NUCLEOTIDE SEQUENCE [LARGE SCALE GENOMIC DNA]</scope>
    <source>
        <strain evidence="3">PG1</strain>
    </source>
</reference>
<reference evidence="2 3" key="2">
    <citation type="journal article" date="2016" name="Appl. Microbiol. Biotechnol.">
        <title>Mutations improving production and secretion of extracellular lipase by Burkholderia glumae PG1.</title>
        <authorList>
            <person name="Knapp A."/>
            <person name="Voget S."/>
            <person name="Gao R."/>
            <person name="Zaburannyi N."/>
            <person name="Krysciak D."/>
            <person name="Breuer M."/>
            <person name="Hauer B."/>
            <person name="Streit W.R."/>
            <person name="Muller R."/>
            <person name="Daniel R."/>
            <person name="Jaeger K.E."/>
        </authorList>
    </citation>
    <scope>NUCLEOTIDE SEQUENCE [LARGE SCALE GENOMIC DNA]</scope>
    <source>
        <strain evidence="2 3">PG1</strain>
    </source>
</reference>
<evidence type="ECO:0000313" key="2">
    <source>
        <dbReference type="EMBL" id="AJK45956.1"/>
    </source>
</evidence>
<evidence type="ECO:0000313" key="3">
    <source>
        <dbReference type="Proteomes" id="UP000031838"/>
    </source>
</evidence>
<dbReference type="RefSeq" id="WP_042624586.1">
    <property type="nucleotide sequence ID" value="NZ_CP002580.1"/>
</dbReference>
<sequence>MSVEIDSDHYASAFSSGLVNPELAAPPGVVAHGGKGVVARYNVYRNNVTVSLIDALAAIYPAVQRITGVEFFRAMARFHLRETPPVSPLLFEYGRAFPEFIARYEYAREMPWLADTARIERAWLDAYHAADLPVLAADAFASIAPEVLADVTFTAHPATRIVRSPYPAVAIFAMNKQDGPVEPLVRGDAEDALVTRPDLDVIVSRLAPGGAAFLTALIDGAPLGEAVAIALDATPSFDLPANLAAMIDTGVFSAVHLGD</sequence>
<dbReference type="KEGG" id="bgp:BGL_1c14400"/>
<name>A0A0B6S151_BURPL</name>
<evidence type="ECO:0000259" key="1">
    <source>
        <dbReference type="Pfam" id="PF09836"/>
    </source>
</evidence>
<dbReference type="Gene3D" id="1.10.150.690">
    <property type="entry name" value="DUF2063"/>
    <property type="match status" value="1"/>
</dbReference>
<proteinExistence type="predicted"/>